<protein>
    <submittedName>
        <fullName evidence="2">Cache domain containing protein</fullName>
    </submittedName>
</protein>
<proteinExistence type="predicted"/>
<comment type="caution">
    <text evidence="2">The sequence shown here is derived from an EMBL/GenBank/DDBJ whole genome shotgun (WGS) entry which is preliminary data.</text>
</comment>
<dbReference type="STRING" id="6182.A0A4Z2DK16"/>
<reference evidence="2 3" key="1">
    <citation type="submission" date="2019-03" db="EMBL/GenBank/DDBJ databases">
        <title>An improved genome assembly of the fluke Schistosoma japonicum.</title>
        <authorList>
            <person name="Hu W."/>
            <person name="Luo F."/>
            <person name="Yin M."/>
            <person name="Mo X."/>
            <person name="Sun C."/>
            <person name="Wu Q."/>
            <person name="Zhu B."/>
            <person name="Xiang M."/>
            <person name="Wang J."/>
            <person name="Wang Y."/>
            <person name="Zhang T."/>
            <person name="Xu B."/>
            <person name="Zheng H."/>
            <person name="Feng Z."/>
        </authorList>
    </citation>
    <scope>NUCLEOTIDE SEQUENCE [LARGE SCALE GENOMIC DNA]</scope>
    <source>
        <strain evidence="2">HuSjv2</strain>
        <tissue evidence="2">Worms</tissue>
    </source>
</reference>
<organism evidence="2 3">
    <name type="scientific">Schistosoma japonicum</name>
    <name type="common">Blood fluke</name>
    <dbReference type="NCBI Taxonomy" id="6182"/>
    <lineage>
        <taxon>Eukaryota</taxon>
        <taxon>Metazoa</taxon>
        <taxon>Spiralia</taxon>
        <taxon>Lophotrochozoa</taxon>
        <taxon>Platyhelminthes</taxon>
        <taxon>Trematoda</taxon>
        <taxon>Digenea</taxon>
        <taxon>Strigeidida</taxon>
        <taxon>Schistosomatoidea</taxon>
        <taxon>Schistosomatidae</taxon>
        <taxon>Schistosoma</taxon>
    </lineage>
</organism>
<gene>
    <name evidence="2" type="ORF">EWB00_000161</name>
</gene>
<accession>A0A4Z2DK16</accession>
<keyword evidence="1" id="KW-0812">Transmembrane</keyword>
<feature type="transmembrane region" description="Helical" evidence="1">
    <location>
        <begin position="75"/>
        <end position="95"/>
    </location>
</feature>
<evidence type="ECO:0000313" key="3">
    <source>
        <dbReference type="Proteomes" id="UP000311919"/>
    </source>
</evidence>
<name>A0A4Z2DK16_SCHJA</name>
<keyword evidence="3" id="KW-1185">Reference proteome</keyword>
<sequence>MNVNFSYFHHCVGNSRNTLLSVAFPAQYSLPYYDSEGEDLAVTISQAFVDQISMKNTHTVLCLTLASYRYLFHKWIHIDYILLTVMPCFGTVYLSQRAIARPFNRLIQRYGENFNNLHHLVTYLFDYNVSISNPGLSATTSPSIRSFVAIVERIEKFWIL</sequence>
<dbReference type="OrthoDB" id="2150145at2759"/>
<dbReference type="Proteomes" id="UP000311919">
    <property type="component" value="Unassembled WGS sequence"/>
</dbReference>
<dbReference type="AlphaFoldDB" id="A0A4Z2DK16"/>
<keyword evidence="1" id="KW-1133">Transmembrane helix</keyword>
<keyword evidence="1" id="KW-0472">Membrane</keyword>
<evidence type="ECO:0000313" key="2">
    <source>
        <dbReference type="EMBL" id="TNN16826.1"/>
    </source>
</evidence>
<evidence type="ECO:0000256" key="1">
    <source>
        <dbReference type="SAM" id="Phobius"/>
    </source>
</evidence>
<dbReference type="EMBL" id="SKCS01000105">
    <property type="protein sequence ID" value="TNN16826.1"/>
    <property type="molecule type" value="Genomic_DNA"/>
</dbReference>